<keyword evidence="1" id="KW-0805">Transcription regulation</keyword>
<keyword evidence="2" id="KW-0238">DNA-binding</keyword>
<protein>
    <submittedName>
        <fullName evidence="6">FCD domain-containing protein</fullName>
    </submittedName>
</protein>
<dbReference type="Pfam" id="PF07729">
    <property type="entry name" value="FCD"/>
    <property type="match status" value="1"/>
</dbReference>
<dbReference type="GO" id="GO:0003700">
    <property type="term" value="F:DNA-binding transcription factor activity"/>
    <property type="evidence" value="ECO:0007669"/>
    <property type="project" value="InterPro"/>
</dbReference>
<dbReference type="SUPFAM" id="SSF48008">
    <property type="entry name" value="GntR ligand-binding domain-like"/>
    <property type="match status" value="1"/>
</dbReference>
<dbReference type="PANTHER" id="PTHR43537:SF47">
    <property type="entry name" value="REGULATORY PROTEIN GNTR HTH"/>
    <property type="match status" value="1"/>
</dbReference>
<dbReference type="Proteomes" id="UP001156398">
    <property type="component" value="Unassembled WGS sequence"/>
</dbReference>
<dbReference type="GO" id="GO:0003677">
    <property type="term" value="F:DNA binding"/>
    <property type="evidence" value="ECO:0007669"/>
    <property type="project" value="UniProtKB-KW"/>
</dbReference>
<dbReference type="PANTHER" id="PTHR43537">
    <property type="entry name" value="TRANSCRIPTIONAL REGULATOR, GNTR FAMILY"/>
    <property type="match status" value="1"/>
</dbReference>
<dbReference type="InterPro" id="IPR008920">
    <property type="entry name" value="TF_FadR/GntR_C"/>
</dbReference>
<gene>
    <name evidence="5" type="ORF">POF43_002995</name>
    <name evidence="6" type="ORF">POF50_005465</name>
</gene>
<evidence type="ECO:0000256" key="3">
    <source>
        <dbReference type="ARBA" id="ARBA00023163"/>
    </source>
</evidence>
<dbReference type="Gene3D" id="1.20.120.530">
    <property type="entry name" value="GntR ligand-binding domain-like"/>
    <property type="match status" value="1"/>
</dbReference>
<dbReference type="Pfam" id="PF00392">
    <property type="entry name" value="GntR"/>
    <property type="match status" value="1"/>
</dbReference>
<comment type="caution">
    <text evidence="6">The sequence shown here is derived from an EMBL/GenBank/DDBJ whole genome shotgun (WGS) entry which is preliminary data.</text>
</comment>
<dbReference type="SMART" id="SM00345">
    <property type="entry name" value="HTH_GNTR"/>
    <property type="match status" value="1"/>
</dbReference>
<dbReference type="EMBL" id="JABXJJ020000005">
    <property type="protein sequence ID" value="MDI5968796.1"/>
    <property type="molecule type" value="Genomic_DNA"/>
</dbReference>
<organism evidence="6">
    <name type="scientific">Streptantibioticus silvisoli</name>
    <dbReference type="NCBI Taxonomy" id="2705255"/>
    <lineage>
        <taxon>Bacteria</taxon>
        <taxon>Bacillati</taxon>
        <taxon>Actinomycetota</taxon>
        <taxon>Actinomycetes</taxon>
        <taxon>Kitasatosporales</taxon>
        <taxon>Streptomycetaceae</taxon>
        <taxon>Streptantibioticus</taxon>
    </lineage>
</organism>
<accession>A0AA90GYJ5</accession>
<sequence>MRGVNGMVIVRTSLAEQATAWLREKITGGEWQVGERIPAEAELVVLTGLGRNTVREAVKALTYAGLLETRHGEGTFVHSANEVEATLRRRAGWAAARHVHEVRRGLEAEAARLAASRRTPADLDRLRETFAARATAGRHDPTAFVDADLRFHQAVADAAHNPVLAEIYASLTGQVACSVRATLHDPASVERSDVWHAALLRAVEDGDPDAAAAAAFDNLSDNLRVLGEDDDR</sequence>
<dbReference type="SMART" id="SM00895">
    <property type="entry name" value="FCD"/>
    <property type="match status" value="1"/>
</dbReference>
<dbReference type="RefSeq" id="WP_271318740.1">
    <property type="nucleotide sequence ID" value="NZ_JAAGKO020000003.1"/>
</dbReference>
<dbReference type="SUPFAM" id="SSF46785">
    <property type="entry name" value="Winged helix' DNA-binding domain"/>
    <property type="match status" value="1"/>
</dbReference>
<evidence type="ECO:0000256" key="2">
    <source>
        <dbReference type="ARBA" id="ARBA00023125"/>
    </source>
</evidence>
<dbReference type="InterPro" id="IPR036388">
    <property type="entry name" value="WH-like_DNA-bd_sf"/>
</dbReference>
<evidence type="ECO:0000313" key="7">
    <source>
        <dbReference type="Proteomes" id="UP001156398"/>
    </source>
</evidence>
<evidence type="ECO:0000313" key="5">
    <source>
        <dbReference type="EMBL" id="MDI5961696.1"/>
    </source>
</evidence>
<dbReference type="Gene3D" id="1.10.10.10">
    <property type="entry name" value="Winged helix-like DNA-binding domain superfamily/Winged helix DNA-binding domain"/>
    <property type="match status" value="1"/>
</dbReference>
<dbReference type="CDD" id="cd07377">
    <property type="entry name" value="WHTH_GntR"/>
    <property type="match status" value="1"/>
</dbReference>
<name>A0AA90GYJ5_9ACTN</name>
<dbReference type="InterPro" id="IPR036390">
    <property type="entry name" value="WH_DNA-bd_sf"/>
</dbReference>
<evidence type="ECO:0000256" key="1">
    <source>
        <dbReference type="ARBA" id="ARBA00023015"/>
    </source>
</evidence>
<keyword evidence="7" id="KW-1185">Reference proteome</keyword>
<evidence type="ECO:0000313" key="6">
    <source>
        <dbReference type="EMBL" id="MDI5968796.1"/>
    </source>
</evidence>
<reference evidence="6 7" key="1">
    <citation type="submission" date="2023-05" db="EMBL/GenBank/DDBJ databases">
        <title>Streptantibioticus silvisoli sp. nov., acidotolerant actinomycetes 1 from pine litter.</title>
        <authorList>
            <person name="Swiecimska M."/>
            <person name="Golinska P."/>
            <person name="Sangal V."/>
            <person name="Wachnowicz B."/>
            <person name="Goodfellow M."/>
        </authorList>
    </citation>
    <scope>NUCLEOTIDE SEQUENCE</scope>
    <source>
        <strain evidence="6">SL13</strain>
        <strain evidence="5 7">SL54</strain>
    </source>
</reference>
<dbReference type="PROSITE" id="PS50949">
    <property type="entry name" value="HTH_GNTR"/>
    <property type="match status" value="1"/>
</dbReference>
<dbReference type="InterPro" id="IPR011711">
    <property type="entry name" value="GntR_C"/>
</dbReference>
<dbReference type="AlphaFoldDB" id="A0AA90GYJ5"/>
<proteinExistence type="predicted"/>
<dbReference type="EMBL" id="JAAGKO020000003">
    <property type="protein sequence ID" value="MDI5961696.1"/>
    <property type="molecule type" value="Genomic_DNA"/>
</dbReference>
<evidence type="ECO:0000259" key="4">
    <source>
        <dbReference type="PROSITE" id="PS50949"/>
    </source>
</evidence>
<dbReference type="InterPro" id="IPR000524">
    <property type="entry name" value="Tscrpt_reg_HTH_GntR"/>
</dbReference>
<dbReference type="PRINTS" id="PR00035">
    <property type="entry name" value="HTHGNTR"/>
</dbReference>
<keyword evidence="3" id="KW-0804">Transcription</keyword>
<feature type="domain" description="HTH gntR-type" evidence="4">
    <location>
        <begin position="12"/>
        <end position="80"/>
    </location>
</feature>